<proteinExistence type="predicted"/>
<evidence type="ECO:0000313" key="1">
    <source>
        <dbReference type="EMBL" id="WAT88898.1"/>
    </source>
</evidence>
<reference evidence="1" key="1">
    <citation type="submission" date="2022-12" db="EMBL/GenBank/DDBJ databases">
        <title>Vibrio parahaemolyticus become highly virulent by producing novel Tc toxins.</title>
        <authorList>
            <person name="Yang F."/>
            <person name="You Y."/>
            <person name="Lai Q."/>
            <person name="Xu L."/>
            <person name="Li F."/>
        </authorList>
    </citation>
    <scope>NUCLEOTIDE SEQUENCE</scope>
    <source>
        <strain evidence="1">Vp-HL-202005</strain>
    </source>
</reference>
<sequence length="199" mass="22323">MKWWEKTVEYSFVLKASEKKIFNLFMPLDGDVEAIGDTVVCKDSMYFILEFKKSLSDLSGEYKKYEGGQLGYFAAAAELQDMSAYKAHFLIGGKLDSAKKSLEIEIRKYFESSIFQNELAQIFEKGVTLNEMQEYTEKLTEFKAKGNTSEDEGGSSGGKVYQSVLAISKSNKTATLIPLSYFKGFKLTPAPKLSGPRMP</sequence>
<dbReference type="Proteomes" id="UP001156560">
    <property type="component" value="Chromosome 1"/>
</dbReference>
<organism evidence="1 2">
    <name type="scientific">Vibrio parahaemolyticus</name>
    <dbReference type="NCBI Taxonomy" id="670"/>
    <lineage>
        <taxon>Bacteria</taxon>
        <taxon>Pseudomonadati</taxon>
        <taxon>Pseudomonadota</taxon>
        <taxon>Gammaproteobacteria</taxon>
        <taxon>Vibrionales</taxon>
        <taxon>Vibrionaceae</taxon>
        <taxon>Vibrio</taxon>
    </lineage>
</organism>
<gene>
    <name evidence="1" type="ORF">O1Q84_09330</name>
</gene>
<evidence type="ECO:0000313" key="2">
    <source>
        <dbReference type="Proteomes" id="UP001156560"/>
    </source>
</evidence>
<dbReference type="EMBL" id="CP114194">
    <property type="protein sequence ID" value="WAT88898.1"/>
    <property type="molecule type" value="Genomic_DNA"/>
</dbReference>
<dbReference type="RefSeq" id="WP_269169373.1">
    <property type="nucleotide sequence ID" value="NZ_CP114194.1"/>
</dbReference>
<dbReference type="AlphaFoldDB" id="A0AA47JDN2"/>
<accession>A0AA47JDN2</accession>
<name>A0AA47JDN2_VIBPH</name>
<protein>
    <submittedName>
        <fullName evidence="1">Uncharacterized protein</fullName>
    </submittedName>
</protein>